<gene>
    <name evidence="4" type="primary">LOC111138177</name>
</gene>
<dbReference type="Proteomes" id="UP000694844">
    <property type="component" value="Chromosome 5"/>
</dbReference>
<dbReference type="GO" id="GO:0061630">
    <property type="term" value="F:ubiquitin protein ligase activity"/>
    <property type="evidence" value="ECO:0007669"/>
    <property type="project" value="TreeGrafter"/>
</dbReference>
<dbReference type="GeneID" id="111138177"/>
<dbReference type="SUPFAM" id="SSF57845">
    <property type="entry name" value="B-box zinc-binding domain"/>
    <property type="match status" value="1"/>
</dbReference>
<reference evidence="4" key="1">
    <citation type="submission" date="2025-08" db="UniProtKB">
        <authorList>
            <consortium name="RefSeq"/>
        </authorList>
    </citation>
    <scope>IDENTIFICATION</scope>
    <source>
        <tissue evidence="4">Whole sample</tissue>
    </source>
</reference>
<dbReference type="AlphaFoldDB" id="A0A8B8F0G7"/>
<dbReference type="GO" id="GO:0008270">
    <property type="term" value="F:zinc ion binding"/>
    <property type="evidence" value="ECO:0007669"/>
    <property type="project" value="UniProtKB-KW"/>
</dbReference>
<dbReference type="PANTHER" id="PTHR25462:SF296">
    <property type="entry name" value="MEIOTIC P26, ISOFORM F"/>
    <property type="match status" value="1"/>
</dbReference>
<dbReference type="PANTHER" id="PTHR25462">
    <property type="entry name" value="BONUS, ISOFORM C-RELATED"/>
    <property type="match status" value="1"/>
</dbReference>
<name>A0A8B8F0G7_CRAVI</name>
<evidence type="ECO:0000313" key="4">
    <source>
        <dbReference type="RefSeq" id="XP_022345736.1"/>
    </source>
</evidence>
<evidence type="ECO:0000313" key="3">
    <source>
        <dbReference type="Proteomes" id="UP000694844"/>
    </source>
</evidence>
<keyword evidence="1" id="KW-0863">Zinc-finger</keyword>
<dbReference type="InterPro" id="IPR000315">
    <property type="entry name" value="Znf_B-box"/>
</dbReference>
<dbReference type="PROSITE" id="PS50119">
    <property type="entry name" value="ZF_BBOX"/>
    <property type="match status" value="1"/>
</dbReference>
<dbReference type="InterPro" id="IPR047153">
    <property type="entry name" value="TRIM45/56/19-like"/>
</dbReference>
<dbReference type="Gene3D" id="3.30.160.60">
    <property type="entry name" value="Classic Zinc Finger"/>
    <property type="match status" value="1"/>
</dbReference>
<keyword evidence="3" id="KW-1185">Reference proteome</keyword>
<keyword evidence="1" id="KW-0479">Metal-binding</keyword>
<keyword evidence="1" id="KW-0862">Zinc</keyword>
<dbReference type="Pfam" id="PF00643">
    <property type="entry name" value="zf-B_box"/>
    <property type="match status" value="1"/>
</dbReference>
<sequence length="305" mass="34648">MGTPQYILMCGICCQNKSLPCYCVDCTDSLCVDCTKDHEKQKPDHITLPMAESRCPDHQKFYAVHCRMCDMPVCRECLTGFHNGHTCSNMNQAKAEKMHQVNRYKRDLSENVCSYQSSEDQGSKQLENYKSEINAVKMMINGQRERLKAMVDSQCDGMINSVETTLETHMDQLTGELSGIADCKRKIQEEILRCESLSGKGILEIKEFLETLPHLKDIPDWPPALSRPVPSKFFPTETSSSEGALKQMIGNVVLVRIHNSFSCKLPVSNIQASSADEVWVSFPDEKLLTKYHYNKEKKQARKGRH</sequence>
<dbReference type="RefSeq" id="XP_022345736.1">
    <property type="nucleotide sequence ID" value="XM_022490028.1"/>
</dbReference>
<accession>A0A8B8F0G7</accession>
<protein>
    <submittedName>
        <fullName evidence="4">Tripartite motif-containing protein 45-like</fullName>
    </submittedName>
</protein>
<organism evidence="3 4">
    <name type="scientific">Crassostrea virginica</name>
    <name type="common">Eastern oyster</name>
    <dbReference type="NCBI Taxonomy" id="6565"/>
    <lineage>
        <taxon>Eukaryota</taxon>
        <taxon>Metazoa</taxon>
        <taxon>Spiralia</taxon>
        <taxon>Lophotrochozoa</taxon>
        <taxon>Mollusca</taxon>
        <taxon>Bivalvia</taxon>
        <taxon>Autobranchia</taxon>
        <taxon>Pteriomorphia</taxon>
        <taxon>Ostreida</taxon>
        <taxon>Ostreoidea</taxon>
        <taxon>Ostreidae</taxon>
        <taxon>Crassostrea</taxon>
    </lineage>
</organism>
<proteinExistence type="predicted"/>
<evidence type="ECO:0000256" key="1">
    <source>
        <dbReference type="PROSITE-ProRule" id="PRU00024"/>
    </source>
</evidence>
<dbReference type="KEGG" id="cvn:111138177"/>
<dbReference type="OrthoDB" id="6096611at2759"/>
<feature type="domain" description="B box-type" evidence="2">
    <location>
        <begin position="5"/>
        <end position="50"/>
    </location>
</feature>
<evidence type="ECO:0000259" key="2">
    <source>
        <dbReference type="PROSITE" id="PS50119"/>
    </source>
</evidence>